<feature type="transmembrane region" description="Helical" evidence="6">
    <location>
        <begin position="185"/>
        <end position="210"/>
    </location>
</feature>
<dbReference type="Proteomes" id="UP001230005">
    <property type="component" value="Unassembled WGS sequence"/>
</dbReference>
<feature type="transmembrane region" description="Helical" evidence="6">
    <location>
        <begin position="7"/>
        <end position="29"/>
    </location>
</feature>
<comment type="subcellular location">
    <subcellularLocation>
        <location evidence="6">Cell membrane</location>
        <topology evidence="6">Multi-pass membrane protein</topology>
    </subcellularLocation>
    <subcellularLocation>
        <location evidence="1">Membrane</location>
        <topology evidence="1">Multi-pass membrane protein</topology>
    </subcellularLocation>
</comment>
<feature type="transmembrane region" description="Helical" evidence="6">
    <location>
        <begin position="49"/>
        <end position="70"/>
    </location>
</feature>
<keyword evidence="6" id="KW-1003">Cell membrane</keyword>
<proteinExistence type="inferred from homology"/>
<protein>
    <recommendedName>
        <fullName evidence="6">Probable membrane transporter protein</fullName>
    </recommendedName>
</protein>
<evidence type="ECO:0000313" key="8">
    <source>
        <dbReference type="Proteomes" id="UP001230005"/>
    </source>
</evidence>
<keyword evidence="4 6" id="KW-1133">Transmembrane helix</keyword>
<name>A0ABU0A3S5_9BACI</name>
<dbReference type="PANTHER" id="PTHR43701:SF2">
    <property type="entry name" value="MEMBRANE TRANSPORTER PROTEIN YJNA-RELATED"/>
    <property type="match status" value="1"/>
</dbReference>
<evidence type="ECO:0000256" key="2">
    <source>
        <dbReference type="ARBA" id="ARBA00009142"/>
    </source>
</evidence>
<organism evidence="7 8">
    <name type="scientific">Evansella vedderi</name>
    <dbReference type="NCBI Taxonomy" id="38282"/>
    <lineage>
        <taxon>Bacteria</taxon>
        <taxon>Bacillati</taxon>
        <taxon>Bacillota</taxon>
        <taxon>Bacilli</taxon>
        <taxon>Bacillales</taxon>
        <taxon>Bacillaceae</taxon>
        <taxon>Evansella</taxon>
    </lineage>
</organism>
<comment type="caution">
    <text evidence="7">The sequence shown here is derived from an EMBL/GenBank/DDBJ whole genome shotgun (WGS) entry which is preliminary data.</text>
</comment>
<evidence type="ECO:0000313" key="7">
    <source>
        <dbReference type="EMBL" id="MDQ0257621.1"/>
    </source>
</evidence>
<keyword evidence="3 6" id="KW-0812">Transmembrane</keyword>
<sequence>MEWFILGILGLIAAIFGSILGLGGGIIIVPTLMILSNYSAILNGITPQIAVGTSLMVMIFTALSSTLAYLKQKTVDYKSAFIFFIGSGPGALFGVWMNKGIQVDAFLILFGLFIILVSFILMVRKHIKPLSRHPSGIKREYINPSGKSIHYGYEPIIAIPIAFIVGICSGLFGIGGGSLMVPAMIILFGFPAHIAVATSMLMIFLSSIVSSISHISLGNVDWLYALALLPGAWVGGQMGAAINRRMTSDSIVNLLRFFLIIIGIRLIYQGYTGLF</sequence>
<dbReference type="Pfam" id="PF01925">
    <property type="entry name" value="TauE"/>
    <property type="match status" value="1"/>
</dbReference>
<feature type="transmembrane region" description="Helical" evidence="6">
    <location>
        <begin position="254"/>
        <end position="274"/>
    </location>
</feature>
<keyword evidence="8" id="KW-1185">Reference proteome</keyword>
<dbReference type="InterPro" id="IPR051598">
    <property type="entry name" value="TSUP/Inactive_protease-like"/>
</dbReference>
<keyword evidence="5 6" id="KW-0472">Membrane</keyword>
<feature type="transmembrane region" description="Helical" evidence="6">
    <location>
        <begin position="77"/>
        <end position="97"/>
    </location>
</feature>
<dbReference type="InterPro" id="IPR002781">
    <property type="entry name" value="TM_pro_TauE-like"/>
</dbReference>
<reference evidence="7 8" key="1">
    <citation type="submission" date="2023-07" db="EMBL/GenBank/DDBJ databases">
        <title>Genomic Encyclopedia of Type Strains, Phase IV (KMG-IV): sequencing the most valuable type-strain genomes for metagenomic binning, comparative biology and taxonomic classification.</title>
        <authorList>
            <person name="Goeker M."/>
        </authorList>
    </citation>
    <scope>NUCLEOTIDE SEQUENCE [LARGE SCALE GENOMIC DNA]</scope>
    <source>
        <strain evidence="7 8">DSM 9768</strain>
    </source>
</reference>
<evidence type="ECO:0000256" key="6">
    <source>
        <dbReference type="RuleBase" id="RU363041"/>
    </source>
</evidence>
<dbReference type="EMBL" id="JAUSUG010000031">
    <property type="protein sequence ID" value="MDQ0257621.1"/>
    <property type="molecule type" value="Genomic_DNA"/>
</dbReference>
<accession>A0ABU0A3S5</accession>
<dbReference type="PANTHER" id="PTHR43701">
    <property type="entry name" value="MEMBRANE TRANSPORTER PROTEIN MJ0441-RELATED"/>
    <property type="match status" value="1"/>
</dbReference>
<gene>
    <name evidence="7" type="ORF">J2S74_005083</name>
</gene>
<dbReference type="RefSeq" id="WP_307331634.1">
    <property type="nucleotide sequence ID" value="NZ_JAUSUG010000031.1"/>
</dbReference>
<comment type="similarity">
    <text evidence="2 6">Belongs to the 4-toluene sulfonate uptake permease (TSUP) (TC 2.A.102) family.</text>
</comment>
<feature type="transmembrane region" description="Helical" evidence="6">
    <location>
        <begin position="103"/>
        <end position="123"/>
    </location>
</feature>
<feature type="transmembrane region" description="Helical" evidence="6">
    <location>
        <begin position="156"/>
        <end position="179"/>
    </location>
</feature>
<evidence type="ECO:0000256" key="5">
    <source>
        <dbReference type="ARBA" id="ARBA00023136"/>
    </source>
</evidence>
<evidence type="ECO:0000256" key="1">
    <source>
        <dbReference type="ARBA" id="ARBA00004141"/>
    </source>
</evidence>
<evidence type="ECO:0000256" key="3">
    <source>
        <dbReference type="ARBA" id="ARBA00022692"/>
    </source>
</evidence>
<evidence type="ECO:0000256" key="4">
    <source>
        <dbReference type="ARBA" id="ARBA00022989"/>
    </source>
</evidence>